<dbReference type="InterPro" id="IPR015943">
    <property type="entry name" value="WD40/YVTN_repeat-like_dom_sf"/>
</dbReference>
<dbReference type="InterPro" id="IPR036322">
    <property type="entry name" value="WD40_repeat_dom_sf"/>
</dbReference>
<dbReference type="GO" id="GO:0031145">
    <property type="term" value="P:anaphase-promoting complex-dependent catabolic process"/>
    <property type="evidence" value="ECO:0007669"/>
    <property type="project" value="InterPro"/>
</dbReference>
<dbReference type="Gene3D" id="2.130.10.10">
    <property type="entry name" value="YVTN repeat-like/Quinoprotein amine dehydrogenase"/>
    <property type="match status" value="1"/>
</dbReference>
<dbReference type="SUPFAM" id="SSF50978">
    <property type="entry name" value="WD40 repeat-like"/>
    <property type="match status" value="1"/>
</dbReference>
<gene>
    <name evidence="6" type="ORF">GpartN1_g4647.t1</name>
</gene>
<evidence type="ECO:0000256" key="4">
    <source>
        <dbReference type="ARBA" id="ARBA00023306"/>
    </source>
</evidence>
<feature type="domain" description="Anaphase-promoting complex subunit 4-like WD40" evidence="5">
    <location>
        <begin position="20"/>
        <end position="110"/>
    </location>
</feature>
<keyword evidence="7" id="KW-1185">Reference proteome</keyword>
<evidence type="ECO:0000313" key="7">
    <source>
        <dbReference type="Proteomes" id="UP001061958"/>
    </source>
</evidence>
<dbReference type="OrthoDB" id="2110451at2759"/>
<reference evidence="6" key="2">
    <citation type="submission" date="2022-01" db="EMBL/GenBank/DDBJ databases">
        <authorList>
            <person name="Hirooka S."/>
            <person name="Miyagishima S.Y."/>
        </authorList>
    </citation>
    <scope>NUCLEOTIDE SEQUENCE</scope>
    <source>
        <strain evidence="6">NBRC 102759</strain>
    </source>
</reference>
<evidence type="ECO:0000256" key="1">
    <source>
        <dbReference type="ARBA" id="ARBA00022618"/>
    </source>
</evidence>
<dbReference type="PANTHER" id="PTHR13260:SF0">
    <property type="entry name" value="ANAPHASE-PROMOTING COMPLEX SUBUNIT 4"/>
    <property type="match status" value="1"/>
</dbReference>
<keyword evidence="3" id="KW-0833">Ubl conjugation pathway</keyword>
<dbReference type="GO" id="GO:0051301">
    <property type="term" value="P:cell division"/>
    <property type="evidence" value="ECO:0007669"/>
    <property type="project" value="UniProtKB-KW"/>
</dbReference>
<dbReference type="AlphaFoldDB" id="A0A9C7PZQ7"/>
<dbReference type="GO" id="GO:0034399">
    <property type="term" value="C:nuclear periphery"/>
    <property type="evidence" value="ECO:0007669"/>
    <property type="project" value="TreeGrafter"/>
</dbReference>
<organism evidence="6 7">
    <name type="scientific">Galdieria partita</name>
    <dbReference type="NCBI Taxonomy" id="83374"/>
    <lineage>
        <taxon>Eukaryota</taxon>
        <taxon>Rhodophyta</taxon>
        <taxon>Bangiophyceae</taxon>
        <taxon>Galdieriales</taxon>
        <taxon>Galdieriaceae</taxon>
        <taxon>Galdieria</taxon>
    </lineage>
</organism>
<dbReference type="InterPro" id="IPR024789">
    <property type="entry name" value="APC4"/>
</dbReference>
<dbReference type="InterPro" id="IPR024977">
    <property type="entry name" value="Apc4-like_WD40_dom"/>
</dbReference>
<dbReference type="Proteomes" id="UP001061958">
    <property type="component" value="Unassembled WGS sequence"/>
</dbReference>
<sequence>MNGFEKLQDKTLPIPVKLLALCPTKDLVAVVLSDSEIAVYRVLWQKLSSFVIPFVQSTVMVTALEWSPDGNFIAVGRSDGKLHIFQLESDNGHFEHTVFPGDSVASLYWTDFEKDMGCIDSCYQELIHRERKEFMSKQLLDKIPNTPSVLWLSSSGGIIRAFMHGRVPLLRFCTGESFPISHLYYSKQGYLFYAFHSTHSVTLHALSLNRFANLWGPFACAYRKILSILKEIGQLVMEKWNLLEDMLKDYDEQVPHARAAFLKLINGQSLSVFTPYFVTQVTFMGAERWKKQIQEKISQDWMPLIKESTMEIRQMLMRWSRLESFLRHQQEQRPEIFSSIYDQSLEMKQRTVTLLHQWNEWKQGMFTYMERLVSFLHWFCYHTRRCCGQESGCVDSESHISVQDVFRVIRFLDPVDTSEEEWLFPTQQEWIRWLEEWNMQWNVYYQQLEKWISPQWVWKYSPPVDISSHRISSLSKTITYQERNGEIMIAYMLPETQRLYCLGLKLDENREWSLSTHLSFTVPIRECSLYSVVWYHEDLLWCAVQNEAIEKETNAVLWIAMSKVSLEPHSASDDRLSMTHGCSIPFNYQPHLLQISSSPSRNLIGIQLHSKRIILLDTSTTMEQRYAS</sequence>
<comment type="caution">
    <text evidence="6">The sequence shown here is derived from an EMBL/GenBank/DDBJ whole genome shotgun (WGS) entry which is preliminary data.</text>
</comment>
<dbReference type="EMBL" id="BQMJ01000037">
    <property type="protein sequence ID" value="GJQ12856.1"/>
    <property type="molecule type" value="Genomic_DNA"/>
</dbReference>
<accession>A0A9C7PZQ7</accession>
<evidence type="ECO:0000259" key="5">
    <source>
        <dbReference type="Pfam" id="PF12894"/>
    </source>
</evidence>
<reference evidence="6" key="1">
    <citation type="journal article" date="2022" name="Proc. Natl. Acad. Sci. U.S.A.">
        <title>Life cycle and functional genomics of the unicellular red alga Galdieria for elucidating algal and plant evolution and industrial use.</title>
        <authorList>
            <person name="Hirooka S."/>
            <person name="Itabashi T."/>
            <person name="Ichinose T.M."/>
            <person name="Onuma R."/>
            <person name="Fujiwara T."/>
            <person name="Yamashita S."/>
            <person name="Jong L.W."/>
            <person name="Tomita R."/>
            <person name="Iwane A.H."/>
            <person name="Miyagishima S.Y."/>
        </authorList>
    </citation>
    <scope>NUCLEOTIDE SEQUENCE</scope>
    <source>
        <strain evidence="6">NBRC 102759</strain>
    </source>
</reference>
<dbReference type="GO" id="GO:0005680">
    <property type="term" value="C:anaphase-promoting complex"/>
    <property type="evidence" value="ECO:0007669"/>
    <property type="project" value="InterPro"/>
</dbReference>
<keyword evidence="4" id="KW-0131">Cell cycle</keyword>
<protein>
    <recommendedName>
        <fullName evidence="5">Anaphase-promoting complex subunit 4-like WD40 domain-containing protein</fullName>
    </recommendedName>
</protein>
<evidence type="ECO:0000313" key="6">
    <source>
        <dbReference type="EMBL" id="GJQ12856.1"/>
    </source>
</evidence>
<evidence type="ECO:0000256" key="3">
    <source>
        <dbReference type="ARBA" id="ARBA00022786"/>
    </source>
</evidence>
<proteinExistence type="predicted"/>
<name>A0A9C7PZQ7_9RHOD</name>
<keyword evidence="2" id="KW-0498">Mitosis</keyword>
<keyword evidence="1" id="KW-0132">Cell division</keyword>
<dbReference type="PANTHER" id="PTHR13260">
    <property type="entry name" value="ANAPHASE PROMOTING COMPLEX SUBUNIT 4 APC4"/>
    <property type="match status" value="1"/>
</dbReference>
<dbReference type="GO" id="GO:0070979">
    <property type="term" value="P:protein K11-linked ubiquitination"/>
    <property type="evidence" value="ECO:0007669"/>
    <property type="project" value="TreeGrafter"/>
</dbReference>
<dbReference type="Pfam" id="PF12894">
    <property type="entry name" value="ANAPC4_WD40"/>
    <property type="match status" value="1"/>
</dbReference>
<evidence type="ECO:0000256" key="2">
    <source>
        <dbReference type="ARBA" id="ARBA00022776"/>
    </source>
</evidence>